<dbReference type="AlphaFoldDB" id="A0A7G1HYQ3"/>
<keyword evidence="3" id="KW-0813">Transport</keyword>
<dbReference type="InterPro" id="IPR003423">
    <property type="entry name" value="OMP_efflux"/>
</dbReference>
<evidence type="ECO:0000313" key="9">
    <source>
        <dbReference type="EMBL" id="BCI62657.1"/>
    </source>
</evidence>
<reference evidence="10" key="1">
    <citation type="submission" date="2020-07" db="EMBL/GenBank/DDBJ databases">
        <title>Complete genome sequencing of Coprobacter sp. strain 2CBH44.</title>
        <authorList>
            <person name="Sakamoto M."/>
            <person name="Murakami T."/>
            <person name="Mori H."/>
        </authorList>
    </citation>
    <scope>NUCLEOTIDE SEQUENCE [LARGE SCALE GENOMIC DNA]</scope>
    <source>
        <strain evidence="10">2CBH44</strain>
    </source>
</reference>
<evidence type="ECO:0000256" key="8">
    <source>
        <dbReference type="SAM" id="Coils"/>
    </source>
</evidence>
<dbReference type="GO" id="GO:0015562">
    <property type="term" value="F:efflux transmembrane transporter activity"/>
    <property type="evidence" value="ECO:0007669"/>
    <property type="project" value="InterPro"/>
</dbReference>
<dbReference type="GO" id="GO:1990281">
    <property type="term" value="C:efflux pump complex"/>
    <property type="evidence" value="ECO:0007669"/>
    <property type="project" value="TreeGrafter"/>
</dbReference>
<protein>
    <submittedName>
        <fullName evidence="9">Membrane protein</fullName>
    </submittedName>
</protein>
<dbReference type="GO" id="GO:0009279">
    <property type="term" value="C:cell outer membrane"/>
    <property type="evidence" value="ECO:0007669"/>
    <property type="project" value="UniProtKB-SubCell"/>
</dbReference>
<dbReference type="SUPFAM" id="SSF56954">
    <property type="entry name" value="Outer membrane efflux proteins (OEP)"/>
    <property type="match status" value="1"/>
</dbReference>
<evidence type="ECO:0000313" key="10">
    <source>
        <dbReference type="Proteomes" id="UP000594042"/>
    </source>
</evidence>
<keyword evidence="4" id="KW-1134">Transmembrane beta strand</keyword>
<keyword evidence="8" id="KW-0175">Coiled coil</keyword>
<feature type="coiled-coil region" evidence="8">
    <location>
        <begin position="153"/>
        <end position="180"/>
    </location>
</feature>
<organism evidence="9 10">
    <name type="scientific">Coprobacter secundus subsp. similis</name>
    <dbReference type="NCBI Taxonomy" id="2751153"/>
    <lineage>
        <taxon>Bacteria</taxon>
        <taxon>Pseudomonadati</taxon>
        <taxon>Bacteroidota</taxon>
        <taxon>Bacteroidia</taxon>
        <taxon>Bacteroidales</taxon>
        <taxon>Barnesiellaceae</taxon>
        <taxon>Coprobacter</taxon>
    </lineage>
</organism>
<dbReference type="PANTHER" id="PTHR30026">
    <property type="entry name" value="OUTER MEMBRANE PROTEIN TOLC"/>
    <property type="match status" value="1"/>
</dbReference>
<keyword evidence="5" id="KW-0812">Transmembrane</keyword>
<dbReference type="PANTHER" id="PTHR30026:SF20">
    <property type="entry name" value="OUTER MEMBRANE PROTEIN TOLC"/>
    <property type="match status" value="1"/>
</dbReference>
<evidence type="ECO:0000256" key="1">
    <source>
        <dbReference type="ARBA" id="ARBA00004442"/>
    </source>
</evidence>
<dbReference type="GO" id="GO:0015288">
    <property type="term" value="F:porin activity"/>
    <property type="evidence" value="ECO:0007669"/>
    <property type="project" value="TreeGrafter"/>
</dbReference>
<dbReference type="Pfam" id="PF02321">
    <property type="entry name" value="OEP"/>
    <property type="match status" value="2"/>
</dbReference>
<evidence type="ECO:0000256" key="2">
    <source>
        <dbReference type="ARBA" id="ARBA00007613"/>
    </source>
</evidence>
<proteinExistence type="inferred from homology"/>
<sequence>MKKIIIYIIILLLYQDYSFGQSYTLEQCLQMALENNYKLKKAQNNIKSSEQDKKEAFTKYFPNISAVGGTYKTNNGMAEISLAPLVPGMEMSMMKDGIVAGISAIQPIFTGGQIYLGNKLTEIGTEISKYQLKQTEDEIILTVNQYYWQLVSLQEKIKTIEIMESLINNIQNDVKNAVDAGITNQNDLLQIQLKKNNIASSRLQLENGIRLSKMVLGQYIGDFESNFSIISPQLDSLPSPITYRINHIDALPSLNAYQLVNKNVEASKLQQKMKIGQNMPTLGIGAGYFYHDLLNQDHSFGMIFASVTVPISNWWGGTHAIKKQKIQVKNAELTRQNTREMLLIQMQKCWNELEESYKQMNISKESISVANENFRLNKEYYKAGTISLSDMLEAQSLLQQSRDQYTEDYTLYLIKRTQYLQATGQNSREGQTN</sequence>
<evidence type="ECO:0000256" key="4">
    <source>
        <dbReference type="ARBA" id="ARBA00022452"/>
    </source>
</evidence>
<gene>
    <name evidence="9" type="ORF">Cop2CBH44_10100</name>
</gene>
<comment type="similarity">
    <text evidence="2">Belongs to the outer membrane factor (OMF) (TC 1.B.17) family.</text>
</comment>
<evidence type="ECO:0000256" key="3">
    <source>
        <dbReference type="ARBA" id="ARBA00022448"/>
    </source>
</evidence>
<dbReference type="Proteomes" id="UP000594042">
    <property type="component" value="Chromosome"/>
</dbReference>
<dbReference type="EMBL" id="AP023322">
    <property type="protein sequence ID" value="BCI62657.1"/>
    <property type="molecule type" value="Genomic_DNA"/>
</dbReference>
<dbReference type="Gene3D" id="1.20.1600.10">
    <property type="entry name" value="Outer membrane efflux proteins (OEP)"/>
    <property type="match status" value="1"/>
</dbReference>
<keyword evidence="7" id="KW-0998">Cell outer membrane</keyword>
<dbReference type="KEGG" id="copr:Cop2CBH44_10100"/>
<evidence type="ECO:0000256" key="6">
    <source>
        <dbReference type="ARBA" id="ARBA00023136"/>
    </source>
</evidence>
<keyword evidence="10" id="KW-1185">Reference proteome</keyword>
<evidence type="ECO:0000256" key="7">
    <source>
        <dbReference type="ARBA" id="ARBA00023237"/>
    </source>
</evidence>
<comment type="subcellular location">
    <subcellularLocation>
        <location evidence="1">Cell outer membrane</location>
    </subcellularLocation>
</comment>
<name>A0A7G1HYQ3_9BACT</name>
<evidence type="ECO:0000256" key="5">
    <source>
        <dbReference type="ARBA" id="ARBA00022692"/>
    </source>
</evidence>
<accession>A0A7G1HYQ3</accession>
<keyword evidence="6" id="KW-0472">Membrane</keyword>
<dbReference type="RefSeq" id="WP_200755666.1">
    <property type="nucleotide sequence ID" value="NZ_AP023322.1"/>
</dbReference>
<dbReference type="InterPro" id="IPR051906">
    <property type="entry name" value="TolC-like"/>
</dbReference>